<dbReference type="EMBL" id="MN740936">
    <property type="protein sequence ID" value="QHU18541.1"/>
    <property type="molecule type" value="Genomic_DNA"/>
</dbReference>
<proteinExistence type="predicted"/>
<protein>
    <submittedName>
        <fullName evidence="1">Uncharacterized protein</fullName>
    </submittedName>
</protein>
<reference evidence="1" key="1">
    <citation type="journal article" date="2020" name="Nature">
        <title>Giant virus diversity and host interactions through global metagenomics.</title>
        <authorList>
            <person name="Schulz F."/>
            <person name="Roux S."/>
            <person name="Paez-Espino D."/>
            <person name="Jungbluth S."/>
            <person name="Walsh D.A."/>
            <person name="Denef V.J."/>
            <person name="McMahon K.D."/>
            <person name="Konstantinidis K.T."/>
            <person name="Eloe-Fadrosh E.A."/>
            <person name="Kyrpides N.C."/>
            <person name="Woyke T."/>
        </authorList>
    </citation>
    <scope>NUCLEOTIDE SEQUENCE</scope>
    <source>
        <strain evidence="1">GVMAG-S-3300013006-158</strain>
    </source>
</reference>
<name>A0A6C0KMZ0_9ZZZZ</name>
<sequence length="66" mass="7710">MKKTMKRYTAFVPKTLHATKNLTKKTARHVTYFLSNLTKTMKRNAKKIDKKVASTIRSIGKKRSRK</sequence>
<accession>A0A6C0KMZ0</accession>
<organism evidence="1">
    <name type="scientific">viral metagenome</name>
    <dbReference type="NCBI Taxonomy" id="1070528"/>
    <lineage>
        <taxon>unclassified sequences</taxon>
        <taxon>metagenomes</taxon>
        <taxon>organismal metagenomes</taxon>
    </lineage>
</organism>
<dbReference type="AlphaFoldDB" id="A0A6C0KMZ0"/>
<evidence type="ECO:0000313" key="1">
    <source>
        <dbReference type="EMBL" id="QHU18541.1"/>
    </source>
</evidence>